<feature type="region of interest" description="Disordered" evidence="1">
    <location>
        <begin position="165"/>
        <end position="264"/>
    </location>
</feature>
<evidence type="ECO:0000313" key="2">
    <source>
        <dbReference type="EMBL" id="KAF6812225.1"/>
    </source>
</evidence>
<gene>
    <name evidence="2" type="ORF">CMUS01_13105</name>
</gene>
<proteinExistence type="predicted"/>
<accession>A0A8H6MXU5</accession>
<feature type="region of interest" description="Disordered" evidence="1">
    <location>
        <begin position="1"/>
        <end position="25"/>
    </location>
</feature>
<dbReference type="AlphaFoldDB" id="A0A8H6MXU5"/>
<feature type="compositionally biased region" description="Basic and acidic residues" evidence="1">
    <location>
        <begin position="205"/>
        <end position="215"/>
    </location>
</feature>
<organism evidence="2 3">
    <name type="scientific">Colletotrichum musicola</name>
    <dbReference type="NCBI Taxonomy" id="2175873"/>
    <lineage>
        <taxon>Eukaryota</taxon>
        <taxon>Fungi</taxon>
        <taxon>Dikarya</taxon>
        <taxon>Ascomycota</taxon>
        <taxon>Pezizomycotina</taxon>
        <taxon>Sordariomycetes</taxon>
        <taxon>Hypocreomycetidae</taxon>
        <taxon>Glomerellales</taxon>
        <taxon>Glomerellaceae</taxon>
        <taxon>Colletotrichum</taxon>
        <taxon>Colletotrichum orchidearum species complex</taxon>
    </lineage>
</organism>
<feature type="compositionally biased region" description="Basic and acidic residues" evidence="1">
    <location>
        <begin position="232"/>
        <end position="264"/>
    </location>
</feature>
<reference evidence="2" key="1">
    <citation type="journal article" date="2020" name="Phytopathology">
        <title>Genome Sequence Resources of Colletotrichum truncatum, C. plurivorum, C. musicola, and C. sojae: Four Species Pathogenic to Soybean (Glycine max).</title>
        <authorList>
            <person name="Rogerio F."/>
            <person name="Boufleur T.R."/>
            <person name="Ciampi-Guillardi M."/>
            <person name="Sukno S.A."/>
            <person name="Thon M.R."/>
            <person name="Massola Junior N.S."/>
            <person name="Baroncelli R."/>
        </authorList>
    </citation>
    <scope>NUCLEOTIDE SEQUENCE</scope>
    <source>
        <strain evidence="2">LFN0074</strain>
    </source>
</reference>
<feature type="region of interest" description="Disordered" evidence="1">
    <location>
        <begin position="66"/>
        <end position="97"/>
    </location>
</feature>
<evidence type="ECO:0000256" key="1">
    <source>
        <dbReference type="SAM" id="MobiDB-lite"/>
    </source>
</evidence>
<keyword evidence="3" id="KW-1185">Reference proteome</keyword>
<dbReference type="EMBL" id="WIGM01000794">
    <property type="protein sequence ID" value="KAF6812225.1"/>
    <property type="molecule type" value="Genomic_DNA"/>
</dbReference>
<dbReference type="Proteomes" id="UP000639643">
    <property type="component" value="Unassembled WGS sequence"/>
</dbReference>
<name>A0A8H6MXU5_9PEZI</name>
<protein>
    <submittedName>
        <fullName evidence="2">Uncharacterized protein</fullName>
    </submittedName>
</protein>
<sequence>MAFSHGSVWPVKNKYKQPTQHNTAHPLRRTEGVGRRHILLHVSHLPALEAIDGGRQALESLAVKQQPRARVNPTKDFGRAQGPHEISALDPSDGRVPSLPRFLRPPRESLLGYDILQRVDPDLEVFFRGNGAQQSGNRGAADAKLAQSLPQVELGVGDEEVVVRVRPEELPDDPAGEEKRRAYGGGPEADAQGPLDDGDAAESAVGDRMHEKGRAEAFPAAILSPDGQVDEVQGHEEEQRQERRACLQEERPDGEFGDDASGKL</sequence>
<comment type="caution">
    <text evidence="2">The sequence shown here is derived from an EMBL/GenBank/DDBJ whole genome shotgun (WGS) entry which is preliminary data.</text>
</comment>
<evidence type="ECO:0000313" key="3">
    <source>
        <dbReference type="Proteomes" id="UP000639643"/>
    </source>
</evidence>